<dbReference type="Proteomes" id="UP000824118">
    <property type="component" value="Unassembled WGS sequence"/>
</dbReference>
<dbReference type="AlphaFoldDB" id="A0A9D1LWU9"/>
<evidence type="ECO:0000313" key="1">
    <source>
        <dbReference type="EMBL" id="HIU49573.1"/>
    </source>
</evidence>
<protein>
    <submittedName>
        <fullName evidence="1">Uncharacterized protein</fullName>
    </submittedName>
</protein>
<sequence length="69" mass="7758">MKTPLFGASIEVNCEYCQNSVSNGKEFLCSAGKTIKNGKCRNFKYNPTMRKPKGEPTLSQTFTPEDFML</sequence>
<accession>A0A9D1LWU9</accession>
<name>A0A9D1LWU9_9FIRM</name>
<proteinExistence type="predicted"/>
<organism evidence="1 2">
    <name type="scientific">Candidatus Limousia pullorum</name>
    <dbReference type="NCBI Taxonomy" id="2840860"/>
    <lineage>
        <taxon>Bacteria</taxon>
        <taxon>Bacillati</taxon>
        <taxon>Bacillota</taxon>
        <taxon>Clostridia</taxon>
        <taxon>Eubacteriales</taxon>
        <taxon>Oscillospiraceae</taxon>
        <taxon>Oscillospiraceae incertae sedis</taxon>
        <taxon>Candidatus Limousia</taxon>
    </lineage>
</organism>
<evidence type="ECO:0000313" key="2">
    <source>
        <dbReference type="Proteomes" id="UP000824118"/>
    </source>
</evidence>
<gene>
    <name evidence="1" type="ORF">IAD22_00970</name>
</gene>
<reference evidence="1" key="2">
    <citation type="journal article" date="2021" name="PeerJ">
        <title>Extensive microbial diversity within the chicken gut microbiome revealed by metagenomics and culture.</title>
        <authorList>
            <person name="Gilroy R."/>
            <person name="Ravi A."/>
            <person name="Getino M."/>
            <person name="Pursley I."/>
            <person name="Horton D.L."/>
            <person name="Alikhan N.F."/>
            <person name="Baker D."/>
            <person name="Gharbi K."/>
            <person name="Hall N."/>
            <person name="Watson M."/>
            <person name="Adriaenssens E.M."/>
            <person name="Foster-Nyarko E."/>
            <person name="Jarju S."/>
            <person name="Secka A."/>
            <person name="Antonio M."/>
            <person name="Oren A."/>
            <person name="Chaudhuri R.R."/>
            <person name="La Ragione R."/>
            <person name="Hildebrand F."/>
            <person name="Pallen M.J."/>
        </authorList>
    </citation>
    <scope>NUCLEOTIDE SEQUENCE</scope>
    <source>
        <strain evidence="1">ChiGjej1B1-1684</strain>
    </source>
</reference>
<reference evidence="1" key="1">
    <citation type="submission" date="2020-10" db="EMBL/GenBank/DDBJ databases">
        <authorList>
            <person name="Gilroy R."/>
        </authorList>
    </citation>
    <scope>NUCLEOTIDE SEQUENCE</scope>
    <source>
        <strain evidence="1">ChiGjej1B1-1684</strain>
    </source>
</reference>
<dbReference type="EMBL" id="DVNG01000012">
    <property type="protein sequence ID" value="HIU49573.1"/>
    <property type="molecule type" value="Genomic_DNA"/>
</dbReference>
<comment type="caution">
    <text evidence="1">The sequence shown here is derived from an EMBL/GenBank/DDBJ whole genome shotgun (WGS) entry which is preliminary data.</text>
</comment>